<dbReference type="Proteomes" id="UP001361239">
    <property type="component" value="Unassembled WGS sequence"/>
</dbReference>
<reference evidence="1 2" key="1">
    <citation type="submission" date="2024-03" db="EMBL/GenBank/DDBJ databases">
        <authorList>
            <person name="Jo J.-H."/>
        </authorList>
    </citation>
    <scope>NUCLEOTIDE SEQUENCE [LARGE SCALE GENOMIC DNA]</scope>
    <source>
        <strain evidence="1 2">PS1R-30</strain>
    </source>
</reference>
<proteinExistence type="predicted"/>
<accession>A0ABU8S068</accession>
<keyword evidence="2" id="KW-1185">Reference proteome</keyword>
<evidence type="ECO:0000313" key="2">
    <source>
        <dbReference type="Proteomes" id="UP001361239"/>
    </source>
</evidence>
<dbReference type="InterPro" id="IPR029068">
    <property type="entry name" value="Glyas_Bleomycin-R_OHBP_Dase"/>
</dbReference>
<dbReference type="EMBL" id="JBBHJZ010000004">
    <property type="protein sequence ID" value="MEJ5978653.1"/>
    <property type="molecule type" value="Genomic_DNA"/>
</dbReference>
<evidence type="ECO:0000313" key="1">
    <source>
        <dbReference type="EMBL" id="MEJ5978653.1"/>
    </source>
</evidence>
<comment type="caution">
    <text evidence="1">The sequence shown here is derived from an EMBL/GenBank/DDBJ whole genome shotgun (WGS) entry which is preliminary data.</text>
</comment>
<name>A0ABU8S068_9SPHN</name>
<sequence>MPNGHIEHANLTVSDPQRSAELLEQLCGWHERWRGGFGAGWLVAARRQQQLLHRALFGPLRR</sequence>
<protein>
    <submittedName>
        <fullName evidence="1">Uncharacterized protein</fullName>
    </submittedName>
</protein>
<dbReference type="SUPFAM" id="SSF54593">
    <property type="entry name" value="Glyoxalase/Bleomycin resistance protein/Dihydroxybiphenyl dioxygenase"/>
    <property type="match status" value="1"/>
</dbReference>
<organism evidence="1 2">
    <name type="scientific">Novosphingobium anseongense</name>
    <dbReference type="NCBI Taxonomy" id="3133436"/>
    <lineage>
        <taxon>Bacteria</taxon>
        <taxon>Pseudomonadati</taxon>
        <taxon>Pseudomonadota</taxon>
        <taxon>Alphaproteobacteria</taxon>
        <taxon>Sphingomonadales</taxon>
        <taxon>Sphingomonadaceae</taxon>
        <taxon>Novosphingobium</taxon>
    </lineage>
</organism>
<dbReference type="RefSeq" id="WP_339588592.1">
    <property type="nucleotide sequence ID" value="NZ_JBBHJZ010000004.1"/>
</dbReference>
<gene>
    <name evidence="1" type="ORF">WG901_18515</name>
</gene>